<proteinExistence type="predicted"/>
<organism evidence="1">
    <name type="scientific">Opuntia streptacantha</name>
    <name type="common">Prickly pear cactus</name>
    <name type="synonym">Opuntia cardona</name>
    <dbReference type="NCBI Taxonomy" id="393608"/>
    <lineage>
        <taxon>Eukaryota</taxon>
        <taxon>Viridiplantae</taxon>
        <taxon>Streptophyta</taxon>
        <taxon>Embryophyta</taxon>
        <taxon>Tracheophyta</taxon>
        <taxon>Spermatophyta</taxon>
        <taxon>Magnoliopsida</taxon>
        <taxon>eudicotyledons</taxon>
        <taxon>Gunneridae</taxon>
        <taxon>Pentapetalae</taxon>
        <taxon>Caryophyllales</taxon>
        <taxon>Cactineae</taxon>
        <taxon>Cactaceae</taxon>
        <taxon>Opuntioideae</taxon>
        <taxon>Opuntia</taxon>
    </lineage>
</organism>
<name>A0A7C9E2A3_OPUST</name>
<reference evidence="1" key="1">
    <citation type="journal article" date="2013" name="J. Plant Res.">
        <title>Effect of fungi and light on seed germination of three Opuntia species from semiarid lands of central Mexico.</title>
        <authorList>
            <person name="Delgado-Sanchez P."/>
            <person name="Jimenez-Bremont J.F."/>
            <person name="Guerrero-Gonzalez Mde L."/>
            <person name="Flores J."/>
        </authorList>
    </citation>
    <scope>NUCLEOTIDE SEQUENCE</scope>
    <source>
        <tissue evidence="1">Cladode</tissue>
    </source>
</reference>
<protein>
    <submittedName>
        <fullName evidence="1">Uncharacterized protein</fullName>
    </submittedName>
</protein>
<sequence>MIPMSSPFSDSLNNESINSDLGDCVRMAALYLEISGHERDPTTAAIDGTSARPGGPWETSIPTTMVGISFTRGTQQGLSIARKEFIPPSFELILIRTFVRYCSVILVGQRHCVTIPNLHKLLIFQGPYKSEHFRSGRTHKMNSGSPGSFSCNLSNISSTLSKGLAFFIF</sequence>
<dbReference type="EMBL" id="GISG01190676">
    <property type="protein sequence ID" value="MBA4656127.1"/>
    <property type="molecule type" value="Transcribed_RNA"/>
</dbReference>
<dbReference type="AlphaFoldDB" id="A0A7C9E2A3"/>
<reference evidence="1" key="2">
    <citation type="submission" date="2020-07" db="EMBL/GenBank/DDBJ databases">
        <authorList>
            <person name="Vera ALvarez R."/>
            <person name="Arias-Moreno D.M."/>
            <person name="Jimenez-Jacinto V."/>
            <person name="Jimenez-Bremont J.F."/>
            <person name="Swaminathan K."/>
            <person name="Moose S.P."/>
            <person name="Guerrero-Gonzalez M.L."/>
            <person name="Marino-Ramirez L."/>
            <person name="Landsman D."/>
            <person name="Rodriguez-Kessler M."/>
            <person name="Delgado-Sanchez P."/>
        </authorList>
    </citation>
    <scope>NUCLEOTIDE SEQUENCE</scope>
    <source>
        <tissue evidence="1">Cladode</tissue>
    </source>
</reference>
<evidence type="ECO:0000313" key="1">
    <source>
        <dbReference type="EMBL" id="MBA4656127.1"/>
    </source>
</evidence>
<accession>A0A7C9E2A3</accession>